<name>A0A136Q6C4_9FIRM</name>
<proteinExistence type="predicted"/>
<keyword evidence="3" id="KW-1185">Reference proteome</keyword>
<comment type="caution">
    <text evidence="2">The sequence shown here is derived from an EMBL/GenBank/DDBJ whole genome shotgun (WGS) entry which is preliminary data.</text>
</comment>
<protein>
    <recommendedName>
        <fullName evidence="1">HPt domain-containing protein</fullName>
    </recommendedName>
</protein>
<accession>A0A136Q6C4</accession>
<dbReference type="AlphaFoldDB" id="A0A136Q6C4"/>
<reference evidence="3" key="1">
    <citation type="submission" date="2016-02" db="EMBL/GenBank/DDBJ databases">
        <authorList>
            <person name="Mitreva M."/>
            <person name="Pepin K.H."/>
            <person name="Mihindukulasuriya K.A."/>
            <person name="Fulton R."/>
            <person name="Fronick C."/>
            <person name="O'Laughlin M."/>
            <person name="Miner T."/>
            <person name="Herter B."/>
            <person name="Rosa B.A."/>
            <person name="Cordes M."/>
            <person name="Tomlinson C."/>
            <person name="Wollam A."/>
            <person name="Palsikar V.B."/>
            <person name="Mardis E.R."/>
            <person name="Wilson R.K."/>
        </authorList>
    </citation>
    <scope>NUCLEOTIDE SEQUENCE [LARGE SCALE GENOMIC DNA]</scope>
    <source>
        <strain evidence="3">DSM 22607</strain>
    </source>
</reference>
<dbReference type="KEGG" id="cmiu:B1H56_01810"/>
<dbReference type="OrthoDB" id="1669200at2"/>
<dbReference type="GO" id="GO:0000160">
    <property type="term" value="P:phosphorelay signal transduction system"/>
    <property type="evidence" value="ECO:0007669"/>
    <property type="project" value="InterPro"/>
</dbReference>
<dbReference type="InterPro" id="IPR036641">
    <property type="entry name" value="HPT_dom_sf"/>
</dbReference>
<dbReference type="Proteomes" id="UP000070366">
    <property type="component" value="Unassembled WGS sequence"/>
</dbReference>
<dbReference type="STRING" id="626937.HMPREF3293_00972"/>
<dbReference type="EMBL" id="LSZW01000047">
    <property type="protein sequence ID" value="KXK66235.1"/>
    <property type="molecule type" value="Genomic_DNA"/>
</dbReference>
<evidence type="ECO:0000313" key="3">
    <source>
        <dbReference type="Proteomes" id="UP000070366"/>
    </source>
</evidence>
<gene>
    <name evidence="2" type="ORF">HMPREF3293_00972</name>
</gene>
<evidence type="ECO:0000313" key="2">
    <source>
        <dbReference type="EMBL" id="KXK66235.1"/>
    </source>
</evidence>
<organism evidence="2 3">
    <name type="scientific">Christensenella minuta</name>
    <dbReference type="NCBI Taxonomy" id="626937"/>
    <lineage>
        <taxon>Bacteria</taxon>
        <taxon>Bacillati</taxon>
        <taxon>Bacillota</taxon>
        <taxon>Clostridia</taxon>
        <taxon>Christensenellales</taxon>
        <taxon>Christensenellaceae</taxon>
        <taxon>Christensenella</taxon>
    </lineage>
</organism>
<dbReference type="InterPro" id="IPR008207">
    <property type="entry name" value="Sig_transdc_His_kin_Hpt_dom"/>
</dbReference>
<dbReference type="RefSeq" id="WP_066520439.1">
    <property type="nucleotide sequence ID" value="NZ_CABMOF010000003.1"/>
</dbReference>
<feature type="domain" description="HPt" evidence="1">
    <location>
        <begin position="42"/>
        <end position="102"/>
    </location>
</feature>
<dbReference type="SUPFAM" id="SSF47226">
    <property type="entry name" value="Histidine-containing phosphotransfer domain, HPT domain"/>
    <property type="match status" value="1"/>
</dbReference>
<evidence type="ECO:0000259" key="1">
    <source>
        <dbReference type="Pfam" id="PF01627"/>
    </source>
</evidence>
<dbReference type="Gene3D" id="1.20.120.160">
    <property type="entry name" value="HPT domain"/>
    <property type="match status" value="1"/>
</dbReference>
<sequence>MTIEECYTKLESDYREIVRRLGKEERVKKFLSLFPEDESYPALCAALEEGRGEEAFRAAHSLKGICMNLGIERLYRMADVLTEELRDRKITKKAETLFEQVRKEYVRTVAYIRNLTI</sequence>
<dbReference type="Pfam" id="PF01627">
    <property type="entry name" value="Hpt"/>
    <property type="match status" value="1"/>
</dbReference>